<protein>
    <submittedName>
        <fullName evidence="1">Uncharacterized protein</fullName>
    </submittedName>
</protein>
<name>H8KPE2_SOLCM</name>
<evidence type="ECO:0000313" key="2">
    <source>
        <dbReference type="Proteomes" id="UP000007590"/>
    </source>
</evidence>
<dbReference type="OrthoDB" id="9852966at2"/>
<sequence length="200" mass="23258">MTDKELIEKLGSLMGRTITEIKYTPTKFHYSTIHGNWTDSNPDLFVLHSPEWQIKLSDGQSLFFRAQRLNEERFISKVLINDSSIYLDGGLLTIPRSFNWMDVFDKPITKFRLWQRIISSTKFLGHEYNVKHQVHYQIIEILCADKTLSLTTLNGDIGEGVFYPTGYFDDNLGLFINKMVCSSHTINNLTMRMAMTYKSR</sequence>
<dbReference type="KEGG" id="scn:Solca_0716"/>
<accession>H8KPE2</accession>
<evidence type="ECO:0000313" key="1">
    <source>
        <dbReference type="EMBL" id="AFD05840.1"/>
    </source>
</evidence>
<dbReference type="HOGENOM" id="CLU_1365437_0_0_10"/>
<reference evidence="1" key="1">
    <citation type="submission" date="2012-02" db="EMBL/GenBank/DDBJ databases">
        <title>The complete genome of Solitalea canadensis DSM 3403.</title>
        <authorList>
            <consortium name="US DOE Joint Genome Institute (JGI-PGF)"/>
            <person name="Lucas S."/>
            <person name="Copeland A."/>
            <person name="Lapidus A."/>
            <person name="Glavina del Rio T."/>
            <person name="Dalin E."/>
            <person name="Tice H."/>
            <person name="Bruce D."/>
            <person name="Goodwin L."/>
            <person name="Pitluck S."/>
            <person name="Peters L."/>
            <person name="Ovchinnikova G."/>
            <person name="Lu M."/>
            <person name="Kyrpides N."/>
            <person name="Mavromatis K."/>
            <person name="Ivanova N."/>
            <person name="Brettin T."/>
            <person name="Detter J.C."/>
            <person name="Han C."/>
            <person name="Larimer F."/>
            <person name="Land M."/>
            <person name="Hauser L."/>
            <person name="Markowitz V."/>
            <person name="Cheng J.-F."/>
            <person name="Hugenholtz P."/>
            <person name="Woyke T."/>
            <person name="Wu D."/>
            <person name="Spring S."/>
            <person name="Schroeder M."/>
            <person name="Kopitz M."/>
            <person name="Brambilla E."/>
            <person name="Klenk H.-P."/>
            <person name="Eisen J.A."/>
        </authorList>
    </citation>
    <scope>NUCLEOTIDE SEQUENCE</scope>
    <source>
        <strain evidence="1">DSM 3403</strain>
    </source>
</reference>
<dbReference type="Proteomes" id="UP000007590">
    <property type="component" value="Chromosome"/>
</dbReference>
<organism evidence="1 2">
    <name type="scientific">Solitalea canadensis (strain ATCC 29591 / DSM 3403 / JCM 21819 / LMG 8368 / NBRC 15130 / NCIMB 12057 / USAM 9D)</name>
    <name type="common">Flexibacter canadensis</name>
    <dbReference type="NCBI Taxonomy" id="929556"/>
    <lineage>
        <taxon>Bacteria</taxon>
        <taxon>Pseudomonadati</taxon>
        <taxon>Bacteroidota</taxon>
        <taxon>Sphingobacteriia</taxon>
        <taxon>Sphingobacteriales</taxon>
        <taxon>Sphingobacteriaceae</taxon>
        <taxon>Solitalea</taxon>
    </lineage>
</organism>
<keyword evidence="2" id="KW-1185">Reference proteome</keyword>
<proteinExistence type="predicted"/>
<dbReference type="RefSeq" id="WP_014679068.1">
    <property type="nucleotide sequence ID" value="NC_017770.1"/>
</dbReference>
<gene>
    <name evidence="1" type="ordered locus">Solca_0716</name>
</gene>
<dbReference type="EMBL" id="CP003349">
    <property type="protein sequence ID" value="AFD05840.1"/>
    <property type="molecule type" value="Genomic_DNA"/>
</dbReference>
<dbReference type="AlphaFoldDB" id="H8KPE2"/>